<dbReference type="AlphaFoldDB" id="A0AAV4S4L2"/>
<evidence type="ECO:0000313" key="1">
    <source>
        <dbReference type="EMBL" id="GIY28274.1"/>
    </source>
</evidence>
<evidence type="ECO:0000313" key="2">
    <source>
        <dbReference type="Proteomes" id="UP001054837"/>
    </source>
</evidence>
<organism evidence="1 2">
    <name type="scientific">Caerostris darwini</name>
    <dbReference type="NCBI Taxonomy" id="1538125"/>
    <lineage>
        <taxon>Eukaryota</taxon>
        <taxon>Metazoa</taxon>
        <taxon>Ecdysozoa</taxon>
        <taxon>Arthropoda</taxon>
        <taxon>Chelicerata</taxon>
        <taxon>Arachnida</taxon>
        <taxon>Araneae</taxon>
        <taxon>Araneomorphae</taxon>
        <taxon>Entelegynae</taxon>
        <taxon>Araneoidea</taxon>
        <taxon>Araneidae</taxon>
        <taxon>Caerostris</taxon>
    </lineage>
</organism>
<gene>
    <name evidence="1" type="ORF">CDAR_511261</name>
</gene>
<comment type="caution">
    <text evidence="1">The sequence shown here is derived from an EMBL/GenBank/DDBJ whole genome shotgun (WGS) entry which is preliminary data.</text>
</comment>
<name>A0AAV4S4L2_9ARAC</name>
<sequence length="238" mass="27643">MDKEAFVTNLFTHIYLNWIDVRELEISHVPDHVPEHDVSVCFFSVVTDFLEHLKSGMLEGLKKTPALIFLSEDSFSEFAYSVCSRISSSNDIQSMILVGVFLIDAANFSIFMKCYRLTNTIPDIFLKLFKNNVKEKFCAEDGFENLKTFCDSFQEFECLKNLRIMEGIRIIDEAIENEISLRCRNNRKFYAVSDAMKSKLENAHNYQLTNYCFFCRTNCVVHLQNFFACLMLNKLSLS</sequence>
<proteinExistence type="predicted"/>
<reference evidence="1 2" key="1">
    <citation type="submission" date="2021-06" db="EMBL/GenBank/DDBJ databases">
        <title>Caerostris darwini draft genome.</title>
        <authorList>
            <person name="Kono N."/>
            <person name="Arakawa K."/>
        </authorList>
    </citation>
    <scope>NUCLEOTIDE SEQUENCE [LARGE SCALE GENOMIC DNA]</scope>
</reference>
<protein>
    <submittedName>
        <fullName evidence="1">Uncharacterized protein</fullName>
    </submittedName>
</protein>
<accession>A0AAV4S4L2</accession>
<dbReference type="Proteomes" id="UP001054837">
    <property type="component" value="Unassembled WGS sequence"/>
</dbReference>
<keyword evidence="2" id="KW-1185">Reference proteome</keyword>
<dbReference type="EMBL" id="BPLQ01007158">
    <property type="protein sequence ID" value="GIY28274.1"/>
    <property type="molecule type" value="Genomic_DNA"/>
</dbReference>